<comment type="caution">
    <text evidence="1">The sequence shown here is derived from an EMBL/GenBank/DDBJ whole genome shotgun (WGS) entry which is preliminary data.</text>
</comment>
<name>A0ACC2G5D8_DALPE</name>
<evidence type="ECO:0000313" key="2">
    <source>
        <dbReference type="Proteomes" id="UP001157502"/>
    </source>
</evidence>
<accession>A0ACC2G5D8</accession>
<evidence type="ECO:0000313" key="1">
    <source>
        <dbReference type="EMBL" id="KAJ7998834.1"/>
    </source>
</evidence>
<sequence length="142" mass="15343">MLLKRSIHLSSASSDQLFVHNQGRLLQNIYTKSPFHLGVGGSGIHCYSPLPPVNLLVVTLGAHSAMFLCGTAFGVTAVATGRGLEPTTLPPVFQRVVWLMNLDKPNRMPVETVEMWVISNHHSMEKEGQVVQPGASPSTSLA</sequence>
<protein>
    <submittedName>
        <fullName evidence="1">Uncharacterized protein</fullName>
    </submittedName>
</protein>
<reference evidence="1" key="1">
    <citation type="submission" date="2021-05" db="EMBL/GenBank/DDBJ databases">
        <authorList>
            <person name="Pan Q."/>
            <person name="Jouanno E."/>
            <person name="Zahm M."/>
            <person name="Klopp C."/>
            <person name="Cabau C."/>
            <person name="Louis A."/>
            <person name="Berthelot C."/>
            <person name="Parey E."/>
            <person name="Roest Crollius H."/>
            <person name="Montfort J."/>
            <person name="Robinson-Rechavi M."/>
            <person name="Bouchez O."/>
            <person name="Lampietro C."/>
            <person name="Lopez Roques C."/>
            <person name="Donnadieu C."/>
            <person name="Postlethwait J."/>
            <person name="Bobe J."/>
            <person name="Dillon D."/>
            <person name="Chandos A."/>
            <person name="von Hippel F."/>
            <person name="Guiguen Y."/>
        </authorList>
    </citation>
    <scope>NUCLEOTIDE SEQUENCE</scope>
    <source>
        <strain evidence="1">YG-Jan2019</strain>
    </source>
</reference>
<keyword evidence="2" id="KW-1185">Reference proteome</keyword>
<organism evidence="1 2">
    <name type="scientific">Dallia pectoralis</name>
    <name type="common">Alaska blackfish</name>
    <dbReference type="NCBI Taxonomy" id="75939"/>
    <lineage>
        <taxon>Eukaryota</taxon>
        <taxon>Metazoa</taxon>
        <taxon>Chordata</taxon>
        <taxon>Craniata</taxon>
        <taxon>Vertebrata</taxon>
        <taxon>Euteleostomi</taxon>
        <taxon>Actinopterygii</taxon>
        <taxon>Neopterygii</taxon>
        <taxon>Teleostei</taxon>
        <taxon>Protacanthopterygii</taxon>
        <taxon>Esociformes</taxon>
        <taxon>Umbridae</taxon>
        <taxon>Dallia</taxon>
    </lineage>
</organism>
<gene>
    <name evidence="1" type="ORF">DPEC_G00209080</name>
</gene>
<dbReference type="EMBL" id="CM055744">
    <property type="protein sequence ID" value="KAJ7998834.1"/>
    <property type="molecule type" value="Genomic_DNA"/>
</dbReference>
<dbReference type="Proteomes" id="UP001157502">
    <property type="component" value="Chromosome 17"/>
</dbReference>
<proteinExistence type="predicted"/>